<dbReference type="OrthoDB" id="6367128at2759"/>
<organism evidence="5 6">
    <name type="scientific">Armadillidium nasatum</name>
    <dbReference type="NCBI Taxonomy" id="96803"/>
    <lineage>
        <taxon>Eukaryota</taxon>
        <taxon>Metazoa</taxon>
        <taxon>Ecdysozoa</taxon>
        <taxon>Arthropoda</taxon>
        <taxon>Crustacea</taxon>
        <taxon>Multicrustacea</taxon>
        <taxon>Malacostraca</taxon>
        <taxon>Eumalacostraca</taxon>
        <taxon>Peracarida</taxon>
        <taxon>Isopoda</taxon>
        <taxon>Oniscidea</taxon>
        <taxon>Crinocheta</taxon>
        <taxon>Armadillidiidae</taxon>
        <taxon>Armadillidium</taxon>
    </lineage>
</organism>
<proteinExistence type="inferred from homology"/>
<dbReference type="GO" id="GO:0008395">
    <property type="term" value="F:steroid hydroxylase activity"/>
    <property type="evidence" value="ECO:0007669"/>
    <property type="project" value="TreeGrafter"/>
</dbReference>
<accession>A0A5N5TN45</accession>
<keyword evidence="3" id="KW-0408">Iron</keyword>
<keyword evidence="4" id="KW-0560">Oxidoreductase</keyword>
<name>A0A5N5TN45_9CRUS</name>
<sequence length="298" mass="34490">MGIKCEFTVDWGNRLIGTNGTHWHNVRRFTLRHLRDLGMGKSKMVSAVQFEASELVESMKKDAGKSKPLTTDIKIAEYVDEHQKNLDENNPRDFIDDYLIEIERQKSNPDSTMSIRDLLGCTADLFGAGYQTTATAICWSIYYMSKFPETQRKLQKEIDEVLTNGRQASLEDKPRLPYTEAFINETLRYSSQTQFHLPRTVTRDTKLLGYTIPKDSLIFPAAEAVHYDRSHFDSPKEFRPERFLNSNGRMELLIFITTLVQRLQFSIPNGETLNISPQDIPLFNMPRFDQNILIKIRN</sequence>
<keyword evidence="4" id="KW-0503">Monooxygenase</keyword>
<dbReference type="GO" id="GO:0006805">
    <property type="term" value="P:xenobiotic metabolic process"/>
    <property type="evidence" value="ECO:0007669"/>
    <property type="project" value="TreeGrafter"/>
</dbReference>
<dbReference type="GO" id="GO:0005737">
    <property type="term" value="C:cytoplasm"/>
    <property type="evidence" value="ECO:0007669"/>
    <property type="project" value="TreeGrafter"/>
</dbReference>
<dbReference type="PANTHER" id="PTHR24300:SF375">
    <property type="entry name" value="CYTOCHROME P450 FAMILY"/>
    <property type="match status" value="1"/>
</dbReference>
<keyword evidence="2" id="KW-0479">Metal-binding</keyword>
<dbReference type="InterPro" id="IPR001128">
    <property type="entry name" value="Cyt_P450"/>
</dbReference>
<dbReference type="Pfam" id="PF00067">
    <property type="entry name" value="p450"/>
    <property type="match status" value="2"/>
</dbReference>
<evidence type="ECO:0000313" key="6">
    <source>
        <dbReference type="Proteomes" id="UP000326759"/>
    </source>
</evidence>
<dbReference type="GO" id="GO:0016712">
    <property type="term" value="F:oxidoreductase activity, acting on paired donors, with incorporation or reduction of molecular oxygen, reduced flavin or flavoprotein as one donor, and incorporation of one atom of oxygen"/>
    <property type="evidence" value="ECO:0007669"/>
    <property type="project" value="TreeGrafter"/>
</dbReference>
<dbReference type="SUPFAM" id="SSF48264">
    <property type="entry name" value="Cytochrome P450"/>
    <property type="match status" value="1"/>
</dbReference>
<dbReference type="GO" id="GO:0005506">
    <property type="term" value="F:iron ion binding"/>
    <property type="evidence" value="ECO:0007669"/>
    <property type="project" value="InterPro"/>
</dbReference>
<dbReference type="PANTHER" id="PTHR24300">
    <property type="entry name" value="CYTOCHROME P450 508A4-RELATED"/>
    <property type="match status" value="1"/>
</dbReference>
<comment type="caution">
    <text evidence="5">The sequence shown here is derived from an EMBL/GenBank/DDBJ whole genome shotgun (WGS) entry which is preliminary data.</text>
</comment>
<dbReference type="EMBL" id="SEYY01000298">
    <property type="protein sequence ID" value="KAB7507566.1"/>
    <property type="molecule type" value="Genomic_DNA"/>
</dbReference>
<dbReference type="GO" id="GO:0006082">
    <property type="term" value="P:organic acid metabolic process"/>
    <property type="evidence" value="ECO:0007669"/>
    <property type="project" value="TreeGrafter"/>
</dbReference>
<dbReference type="Proteomes" id="UP000326759">
    <property type="component" value="Unassembled WGS sequence"/>
</dbReference>
<evidence type="ECO:0000256" key="1">
    <source>
        <dbReference type="ARBA" id="ARBA00010617"/>
    </source>
</evidence>
<dbReference type="Gene3D" id="1.10.630.10">
    <property type="entry name" value="Cytochrome P450"/>
    <property type="match status" value="2"/>
</dbReference>
<dbReference type="InterPro" id="IPR050182">
    <property type="entry name" value="Cytochrome_P450_fam2"/>
</dbReference>
<dbReference type="InterPro" id="IPR036396">
    <property type="entry name" value="Cyt_P450_sf"/>
</dbReference>
<gene>
    <name evidence="5" type="ORF">Anas_03201</name>
</gene>
<dbReference type="InterPro" id="IPR002401">
    <property type="entry name" value="Cyt_P450_E_grp-I"/>
</dbReference>
<keyword evidence="6" id="KW-1185">Reference proteome</keyword>
<protein>
    <submittedName>
        <fullName evidence="5">Flavonoid 3',5'-hydroxylase</fullName>
    </submittedName>
</protein>
<evidence type="ECO:0000313" key="5">
    <source>
        <dbReference type="EMBL" id="KAB7507566.1"/>
    </source>
</evidence>
<evidence type="ECO:0000256" key="2">
    <source>
        <dbReference type="ARBA" id="ARBA00022723"/>
    </source>
</evidence>
<dbReference type="PRINTS" id="PR00463">
    <property type="entry name" value="EP450I"/>
</dbReference>
<dbReference type="AlphaFoldDB" id="A0A5N5TN45"/>
<dbReference type="GO" id="GO:0020037">
    <property type="term" value="F:heme binding"/>
    <property type="evidence" value="ECO:0007669"/>
    <property type="project" value="InterPro"/>
</dbReference>
<reference evidence="5 6" key="1">
    <citation type="journal article" date="2019" name="PLoS Biol.">
        <title>Sex chromosomes control vertical transmission of feminizing Wolbachia symbionts in an isopod.</title>
        <authorList>
            <person name="Becking T."/>
            <person name="Chebbi M.A."/>
            <person name="Giraud I."/>
            <person name="Moumen B."/>
            <person name="Laverre T."/>
            <person name="Caubet Y."/>
            <person name="Peccoud J."/>
            <person name="Gilbert C."/>
            <person name="Cordaux R."/>
        </authorList>
    </citation>
    <scope>NUCLEOTIDE SEQUENCE [LARGE SCALE GENOMIC DNA]</scope>
    <source>
        <strain evidence="5">ANa2</strain>
        <tissue evidence="5">Whole body excluding digestive tract and cuticle</tissue>
    </source>
</reference>
<evidence type="ECO:0000256" key="3">
    <source>
        <dbReference type="ARBA" id="ARBA00023004"/>
    </source>
</evidence>
<comment type="similarity">
    <text evidence="1">Belongs to the cytochrome P450 family.</text>
</comment>
<evidence type="ECO:0000256" key="4">
    <source>
        <dbReference type="ARBA" id="ARBA00023033"/>
    </source>
</evidence>